<dbReference type="AlphaFoldDB" id="D7FR57"/>
<organism evidence="2 3">
    <name type="scientific">Ectocarpus siliculosus</name>
    <name type="common">Brown alga</name>
    <name type="synonym">Conferva siliculosa</name>
    <dbReference type="NCBI Taxonomy" id="2880"/>
    <lineage>
        <taxon>Eukaryota</taxon>
        <taxon>Sar</taxon>
        <taxon>Stramenopiles</taxon>
        <taxon>Ochrophyta</taxon>
        <taxon>PX clade</taxon>
        <taxon>Phaeophyceae</taxon>
        <taxon>Ectocarpales</taxon>
        <taxon>Ectocarpaceae</taxon>
        <taxon>Ectocarpus</taxon>
    </lineage>
</organism>
<sequence length="561" mass="60197">MAPRGEYPTHATLPTRAWRAAWRVWSGPAFVQDAKGVRNLNTTKNGYAPKPGFRRSRCAVSWPETVQFGWRVLPRCASSSLFTLPLHPSPCPELPPFLTHSSLQLFFTTGSATGATMSLFGGLDDGVVESIPTLIDEDLEDLFAGGEDLFELLDERVPPALVIPPAPMIAAAPVVAPSTPAIESREPPGYTAPVFFPFGKPEPTASQLKLSGVSSFKKINSRLLQGGALSDREEADAIRELERALGVLGHQKRFLREHKAGLEKWASAVYGLNLSSGAFAAVGAIPAAAGDEERQDSRGPMGAGRARLREVRVSVKCKGAKRRAEKQLVAHVNQKWAPSHDHSKNVKKRSSGRPEVDKPTKRSKPPAPKADLAVVVGTSSITSVSEGVIDEPVDKKNDGISDVADGQVWLEDSDYVSPTSGKQPPSQDTTHEAEDRLGRNAVISLRSSEPAAKATFDTGVRGDRGEDDAEVLRQRLVRALVVPSVEESVHTSDARSKPDVTAARRKPASAGALDLLDVTQLNFAQRVLVQLHGVGLIKILGQATSGNHVSGSRKLIRANAS</sequence>
<accession>D7FR57</accession>
<evidence type="ECO:0000313" key="2">
    <source>
        <dbReference type="EMBL" id="CBJ26124.1"/>
    </source>
</evidence>
<feature type="compositionally biased region" description="Polar residues" evidence="1">
    <location>
        <begin position="416"/>
        <end position="428"/>
    </location>
</feature>
<evidence type="ECO:0000256" key="1">
    <source>
        <dbReference type="SAM" id="MobiDB-lite"/>
    </source>
</evidence>
<keyword evidence="3" id="KW-1185">Reference proteome</keyword>
<evidence type="ECO:0000313" key="3">
    <source>
        <dbReference type="Proteomes" id="UP000002630"/>
    </source>
</evidence>
<proteinExistence type="predicted"/>
<name>D7FR57_ECTSI</name>
<feature type="region of interest" description="Disordered" evidence="1">
    <location>
        <begin position="288"/>
        <end position="307"/>
    </location>
</feature>
<feature type="region of interest" description="Disordered" evidence="1">
    <location>
        <begin position="318"/>
        <end position="374"/>
    </location>
</feature>
<protein>
    <submittedName>
        <fullName evidence="2">Uncharacterized protein</fullName>
    </submittedName>
</protein>
<dbReference type="EMBL" id="FN648387">
    <property type="protein sequence ID" value="CBJ26124.1"/>
    <property type="molecule type" value="Genomic_DNA"/>
</dbReference>
<reference evidence="2 3" key="1">
    <citation type="journal article" date="2010" name="Nature">
        <title>The Ectocarpus genome and the independent evolution of multicellularity in brown algae.</title>
        <authorList>
            <person name="Cock J.M."/>
            <person name="Sterck L."/>
            <person name="Rouze P."/>
            <person name="Scornet D."/>
            <person name="Allen A.E."/>
            <person name="Amoutzias G."/>
            <person name="Anthouard V."/>
            <person name="Artiguenave F."/>
            <person name="Aury J.M."/>
            <person name="Badger J.H."/>
            <person name="Beszteri B."/>
            <person name="Billiau K."/>
            <person name="Bonnet E."/>
            <person name="Bothwell J.H."/>
            <person name="Bowler C."/>
            <person name="Boyen C."/>
            <person name="Brownlee C."/>
            <person name="Carrano C.J."/>
            <person name="Charrier B."/>
            <person name="Cho G.Y."/>
            <person name="Coelho S.M."/>
            <person name="Collen J."/>
            <person name="Corre E."/>
            <person name="Da Silva C."/>
            <person name="Delage L."/>
            <person name="Delaroque N."/>
            <person name="Dittami S.M."/>
            <person name="Doulbeau S."/>
            <person name="Elias M."/>
            <person name="Farnham G."/>
            <person name="Gachon C.M."/>
            <person name="Gschloessl B."/>
            <person name="Heesch S."/>
            <person name="Jabbari K."/>
            <person name="Jubin C."/>
            <person name="Kawai H."/>
            <person name="Kimura K."/>
            <person name="Kloareg B."/>
            <person name="Kupper F.C."/>
            <person name="Lang D."/>
            <person name="Le Bail A."/>
            <person name="Leblanc C."/>
            <person name="Lerouge P."/>
            <person name="Lohr M."/>
            <person name="Lopez P.J."/>
            <person name="Martens C."/>
            <person name="Maumus F."/>
            <person name="Michel G."/>
            <person name="Miranda-Saavedra D."/>
            <person name="Morales J."/>
            <person name="Moreau H."/>
            <person name="Motomura T."/>
            <person name="Nagasato C."/>
            <person name="Napoli C.A."/>
            <person name="Nelson D.R."/>
            <person name="Nyvall-Collen P."/>
            <person name="Peters A.F."/>
            <person name="Pommier C."/>
            <person name="Potin P."/>
            <person name="Poulain J."/>
            <person name="Quesneville H."/>
            <person name="Read B."/>
            <person name="Rensing S.A."/>
            <person name="Ritter A."/>
            <person name="Rousvoal S."/>
            <person name="Samanta M."/>
            <person name="Samson G."/>
            <person name="Schroeder D.C."/>
            <person name="Segurens B."/>
            <person name="Strittmatter M."/>
            <person name="Tonon T."/>
            <person name="Tregear J.W."/>
            <person name="Valentin K."/>
            <person name="von Dassow P."/>
            <person name="Yamagishi T."/>
            <person name="Van de Peer Y."/>
            <person name="Wincker P."/>
        </authorList>
    </citation>
    <scope>NUCLEOTIDE SEQUENCE [LARGE SCALE GENOMIC DNA]</scope>
    <source>
        <strain evidence="3">Ec32 / CCAP1310/4</strain>
    </source>
</reference>
<dbReference type="OrthoDB" id="10372186at2759"/>
<gene>
    <name evidence="2" type="ORF">Esi_0021_0082</name>
</gene>
<dbReference type="Proteomes" id="UP000002630">
    <property type="component" value="Linkage Group LG14"/>
</dbReference>
<feature type="region of interest" description="Disordered" evidence="1">
    <location>
        <begin position="414"/>
        <end position="434"/>
    </location>
</feature>